<evidence type="ECO:0000313" key="10">
    <source>
        <dbReference type="Proteomes" id="UP001305779"/>
    </source>
</evidence>
<feature type="domain" description="Heme haloperoxidase family profile" evidence="8">
    <location>
        <begin position="79"/>
        <end position="319"/>
    </location>
</feature>
<comment type="caution">
    <text evidence="9">The sequence shown here is derived from an EMBL/GenBank/DDBJ whole genome shotgun (WGS) entry which is preliminary data.</text>
</comment>
<gene>
    <name evidence="9" type="ORF">PRZ48_011434</name>
</gene>
<keyword evidence="6" id="KW-0408">Iron</keyword>
<evidence type="ECO:0000256" key="4">
    <source>
        <dbReference type="ARBA" id="ARBA00022723"/>
    </source>
</evidence>
<dbReference type="PROSITE" id="PS51405">
    <property type="entry name" value="HEME_HALOPEROXIDASE"/>
    <property type="match status" value="1"/>
</dbReference>
<keyword evidence="4" id="KW-0479">Metal-binding</keyword>
<dbReference type="Pfam" id="PF01328">
    <property type="entry name" value="Peroxidase_2"/>
    <property type="match status" value="1"/>
</dbReference>
<keyword evidence="5" id="KW-0560">Oxidoreductase</keyword>
<keyword evidence="3" id="KW-0349">Heme</keyword>
<evidence type="ECO:0000256" key="2">
    <source>
        <dbReference type="ARBA" id="ARBA00022559"/>
    </source>
</evidence>
<dbReference type="InterPro" id="IPR036851">
    <property type="entry name" value="Chloroperoxidase-like_sf"/>
</dbReference>
<comment type="similarity">
    <text evidence="7">Belongs to the chloroperoxidase family.</text>
</comment>
<sequence>MKFSSRVISASAAVLPLANAFPAKLYDSIANDPQIAARTIALAKTLQGRQTGADAATALFEPVPQFNAAEQYIDVSEGSGHEYVAPGPDDLRGPCPGLNAMANHGFLPHNGYATISQYINATTTVVGMGPQLAGFLSILGAAIDGDLTAWSMAGTPTVAQGGLLGPLGNGLVGSHNKYEGDASPTRPDLYEDGNNYITQASQFQDLINHCPGGQVDLDCLTDFRSYRFDQQIANNPYFFNGPFSGVAVQPAAYTFIYRYMSNHSAEYPIGYLSYDTIQSWFGIQGSNGDYTAVHGTERIPDNWYRRAQAYPYELEYFIADVINAGVLHPKFIDIGGNTGKVNTFTGLEVQNLTGGLFDAATLFEGNNLGCFIYQLSAQAKPDALLGALDTLTDTIGKLIAPLSCPQLKAIDESQLEQFPGYTKQAVYS</sequence>
<keyword evidence="2" id="KW-0575">Peroxidase</keyword>
<evidence type="ECO:0000259" key="8">
    <source>
        <dbReference type="PROSITE" id="PS51405"/>
    </source>
</evidence>
<accession>A0ABR0E6B9</accession>
<evidence type="ECO:0000256" key="7">
    <source>
        <dbReference type="ARBA" id="ARBA00025795"/>
    </source>
</evidence>
<reference evidence="9 10" key="1">
    <citation type="journal article" date="2023" name="G3 (Bethesda)">
        <title>A chromosome-level genome assembly of Zasmidium syzygii isolated from banana leaves.</title>
        <authorList>
            <person name="van Westerhoven A.C."/>
            <person name="Mehrabi R."/>
            <person name="Talebi R."/>
            <person name="Steentjes M.B.F."/>
            <person name="Corcolon B."/>
            <person name="Chong P.A."/>
            <person name="Kema G.H.J."/>
            <person name="Seidl M.F."/>
        </authorList>
    </citation>
    <scope>NUCLEOTIDE SEQUENCE [LARGE SCALE GENOMIC DNA]</scope>
    <source>
        <strain evidence="9 10">P124</strain>
    </source>
</reference>
<protein>
    <recommendedName>
        <fullName evidence="8">Heme haloperoxidase family profile domain-containing protein</fullName>
    </recommendedName>
</protein>
<comment type="cofactor">
    <cofactor evidence="1">
        <name>heme b</name>
        <dbReference type="ChEBI" id="CHEBI:60344"/>
    </cofactor>
</comment>
<dbReference type="SUPFAM" id="SSF47571">
    <property type="entry name" value="Cloroperoxidase"/>
    <property type="match status" value="1"/>
</dbReference>
<dbReference type="PANTHER" id="PTHR33577">
    <property type="entry name" value="STERIGMATOCYSTIN BIOSYNTHESIS PEROXIDASE STCC-RELATED"/>
    <property type="match status" value="1"/>
</dbReference>
<dbReference type="PANTHER" id="PTHR33577:SF1">
    <property type="entry name" value="HEME HALOPEROXIDASE FAMILY PROFILE DOMAIN-CONTAINING PROTEIN"/>
    <property type="match status" value="1"/>
</dbReference>
<dbReference type="InterPro" id="IPR000028">
    <property type="entry name" value="Chloroperoxidase"/>
</dbReference>
<proteinExistence type="inferred from homology"/>
<evidence type="ECO:0000256" key="1">
    <source>
        <dbReference type="ARBA" id="ARBA00001970"/>
    </source>
</evidence>
<keyword evidence="10" id="KW-1185">Reference proteome</keyword>
<evidence type="ECO:0000256" key="5">
    <source>
        <dbReference type="ARBA" id="ARBA00023002"/>
    </source>
</evidence>
<evidence type="ECO:0000256" key="3">
    <source>
        <dbReference type="ARBA" id="ARBA00022617"/>
    </source>
</evidence>
<name>A0ABR0E6B9_ZASCE</name>
<evidence type="ECO:0000313" key="9">
    <source>
        <dbReference type="EMBL" id="KAK4496985.1"/>
    </source>
</evidence>
<organism evidence="9 10">
    <name type="scientific">Zasmidium cellare</name>
    <name type="common">Wine cellar mold</name>
    <name type="synonym">Racodium cellare</name>
    <dbReference type="NCBI Taxonomy" id="395010"/>
    <lineage>
        <taxon>Eukaryota</taxon>
        <taxon>Fungi</taxon>
        <taxon>Dikarya</taxon>
        <taxon>Ascomycota</taxon>
        <taxon>Pezizomycotina</taxon>
        <taxon>Dothideomycetes</taxon>
        <taxon>Dothideomycetidae</taxon>
        <taxon>Mycosphaerellales</taxon>
        <taxon>Mycosphaerellaceae</taxon>
        <taxon>Zasmidium</taxon>
    </lineage>
</organism>
<dbReference type="EMBL" id="JAXOVC010000009">
    <property type="protein sequence ID" value="KAK4496985.1"/>
    <property type="molecule type" value="Genomic_DNA"/>
</dbReference>
<dbReference type="Proteomes" id="UP001305779">
    <property type="component" value="Unassembled WGS sequence"/>
</dbReference>
<evidence type="ECO:0000256" key="6">
    <source>
        <dbReference type="ARBA" id="ARBA00023004"/>
    </source>
</evidence>
<dbReference type="Gene3D" id="1.10.489.10">
    <property type="entry name" value="Chloroperoxidase-like"/>
    <property type="match status" value="1"/>
</dbReference>